<feature type="domain" description="Cytochrome b5 heme-binding" evidence="5">
    <location>
        <begin position="143"/>
        <end position="218"/>
    </location>
</feature>
<dbReference type="InterPro" id="IPR001199">
    <property type="entry name" value="Cyt_B5-like_heme/steroid-bd"/>
</dbReference>
<organism evidence="6 7">
    <name type="scientific">Cylindrotheca closterium</name>
    <dbReference type="NCBI Taxonomy" id="2856"/>
    <lineage>
        <taxon>Eukaryota</taxon>
        <taxon>Sar</taxon>
        <taxon>Stramenopiles</taxon>
        <taxon>Ochrophyta</taxon>
        <taxon>Bacillariophyta</taxon>
        <taxon>Bacillariophyceae</taxon>
        <taxon>Bacillariophycidae</taxon>
        <taxon>Bacillariales</taxon>
        <taxon>Bacillariaceae</taxon>
        <taxon>Cylindrotheca</taxon>
    </lineage>
</organism>
<comment type="caution">
    <text evidence="6">The sequence shown here is derived from an EMBL/GenBank/DDBJ whole genome shotgun (WGS) entry which is preliminary data.</text>
</comment>
<dbReference type="InterPro" id="IPR036047">
    <property type="entry name" value="F-box-like_dom_sf"/>
</dbReference>
<dbReference type="GO" id="GO:0016020">
    <property type="term" value="C:membrane"/>
    <property type="evidence" value="ECO:0007669"/>
    <property type="project" value="TreeGrafter"/>
</dbReference>
<comment type="similarity">
    <text evidence="4">Belongs to the cytochrome b5 family.</text>
</comment>
<dbReference type="PROSITE" id="PS50255">
    <property type="entry name" value="CYTOCHROME_B5_2"/>
    <property type="match status" value="1"/>
</dbReference>
<reference evidence="6" key="1">
    <citation type="submission" date="2023-08" db="EMBL/GenBank/DDBJ databases">
        <authorList>
            <person name="Audoor S."/>
            <person name="Bilcke G."/>
        </authorList>
    </citation>
    <scope>NUCLEOTIDE SEQUENCE</scope>
</reference>
<dbReference type="InterPro" id="IPR050668">
    <property type="entry name" value="Cytochrome_b5"/>
</dbReference>
<evidence type="ECO:0000256" key="2">
    <source>
        <dbReference type="ARBA" id="ARBA00022723"/>
    </source>
</evidence>
<protein>
    <recommendedName>
        <fullName evidence="5">Cytochrome b5 heme-binding domain-containing protein</fullName>
    </recommendedName>
</protein>
<evidence type="ECO:0000256" key="1">
    <source>
        <dbReference type="ARBA" id="ARBA00022617"/>
    </source>
</evidence>
<dbReference type="PANTHER" id="PTHR19359:SF14">
    <property type="entry name" value="CYTOCHROME B5 A"/>
    <property type="match status" value="1"/>
</dbReference>
<dbReference type="CDD" id="cd09917">
    <property type="entry name" value="F-box_SF"/>
    <property type="match status" value="1"/>
</dbReference>
<evidence type="ECO:0000256" key="3">
    <source>
        <dbReference type="ARBA" id="ARBA00023004"/>
    </source>
</evidence>
<sequence length="339" mass="39156">MSKSRHQDLFGKIGVIQDDTILHICSYLTPMSITNLACVNKATNELVDDHTQTLSHSIWQLLWFRDYGDVLLGWETSRNAVLKSLRRDHDEGSNNNNCAAVNTSEQPSLATPNLANMVVNALREKNTKEFYFRFQLAFVDYILAGQNSESRCLMGIHGHIFDFTDFAPNHPGLSEPIQLECGKDVTHFFEDVRHSKGARRIAQRLCLIVDKSRLNDYTSNDNDLPCGLYCPSRNSKNLTKFLRETNTRPPSPDESHPPSLRIDNLLPMMIRPTFGSQGRIRTLQTYQRRHQYERSQLPLAKPVSDKYAVRLYYDPFLGRWRGWHWKDEGQYSQVVFTKF</sequence>
<name>A0AAD2CQL5_9STRA</name>
<dbReference type="Pfam" id="PF00646">
    <property type="entry name" value="F-box"/>
    <property type="match status" value="1"/>
</dbReference>
<evidence type="ECO:0000256" key="4">
    <source>
        <dbReference type="ARBA" id="ARBA00038168"/>
    </source>
</evidence>
<dbReference type="SUPFAM" id="SSF81383">
    <property type="entry name" value="F-box domain"/>
    <property type="match status" value="1"/>
</dbReference>
<evidence type="ECO:0000313" key="7">
    <source>
        <dbReference type="Proteomes" id="UP001295423"/>
    </source>
</evidence>
<dbReference type="PANTHER" id="PTHR19359">
    <property type="entry name" value="CYTOCHROME B5"/>
    <property type="match status" value="1"/>
</dbReference>
<dbReference type="InterPro" id="IPR036400">
    <property type="entry name" value="Cyt_B5-like_heme/steroid_sf"/>
</dbReference>
<dbReference type="GO" id="GO:0020037">
    <property type="term" value="F:heme binding"/>
    <property type="evidence" value="ECO:0007669"/>
    <property type="project" value="TreeGrafter"/>
</dbReference>
<dbReference type="Pfam" id="PF00173">
    <property type="entry name" value="Cyt-b5"/>
    <property type="match status" value="1"/>
</dbReference>
<keyword evidence="2" id="KW-0479">Metal-binding</keyword>
<keyword evidence="1" id="KW-0349">Heme</keyword>
<gene>
    <name evidence="6" type="ORF">CYCCA115_LOCUS7744</name>
</gene>
<dbReference type="GO" id="GO:0046872">
    <property type="term" value="F:metal ion binding"/>
    <property type="evidence" value="ECO:0007669"/>
    <property type="project" value="UniProtKB-KW"/>
</dbReference>
<evidence type="ECO:0000313" key="6">
    <source>
        <dbReference type="EMBL" id="CAJ1942032.1"/>
    </source>
</evidence>
<dbReference type="SMART" id="SM01117">
    <property type="entry name" value="Cyt-b5"/>
    <property type="match status" value="1"/>
</dbReference>
<dbReference type="InterPro" id="IPR001810">
    <property type="entry name" value="F-box_dom"/>
</dbReference>
<proteinExistence type="inferred from homology"/>
<dbReference type="EMBL" id="CAKOGP040001112">
    <property type="protein sequence ID" value="CAJ1942032.1"/>
    <property type="molecule type" value="Genomic_DNA"/>
</dbReference>
<evidence type="ECO:0000259" key="5">
    <source>
        <dbReference type="PROSITE" id="PS50255"/>
    </source>
</evidence>
<dbReference type="Proteomes" id="UP001295423">
    <property type="component" value="Unassembled WGS sequence"/>
</dbReference>
<accession>A0AAD2CQL5</accession>
<dbReference type="Gene3D" id="3.10.120.10">
    <property type="entry name" value="Cytochrome b5-like heme/steroid binding domain"/>
    <property type="match status" value="1"/>
</dbReference>
<dbReference type="SUPFAM" id="SSF55856">
    <property type="entry name" value="Cytochrome b5-like heme/steroid binding domain"/>
    <property type="match status" value="1"/>
</dbReference>
<dbReference type="AlphaFoldDB" id="A0AAD2CQL5"/>
<keyword evidence="3" id="KW-0408">Iron</keyword>
<keyword evidence="7" id="KW-1185">Reference proteome</keyword>